<accession>A0AAV3PZA3</accession>
<dbReference type="AlphaFoldDB" id="A0AAV3PZA3"/>
<dbReference type="InterPro" id="IPR044251">
    <property type="entry name" value="LHP1-like"/>
</dbReference>
<dbReference type="SMART" id="SM00298">
    <property type="entry name" value="CHROMO"/>
    <property type="match status" value="1"/>
</dbReference>
<dbReference type="GO" id="GO:0000792">
    <property type="term" value="C:heterochromatin"/>
    <property type="evidence" value="ECO:0007669"/>
    <property type="project" value="UniProtKB-ARBA"/>
</dbReference>
<name>A0AAV3PZA3_LITER</name>
<keyword evidence="6" id="KW-1185">Reference proteome</keyword>
<gene>
    <name evidence="5" type="ORF">LIER_14433</name>
</gene>
<dbReference type="CDD" id="cd00024">
    <property type="entry name" value="CD_CSD"/>
    <property type="match status" value="1"/>
</dbReference>
<dbReference type="GO" id="GO:0031507">
    <property type="term" value="P:heterochromatin formation"/>
    <property type="evidence" value="ECO:0007669"/>
    <property type="project" value="InterPro"/>
</dbReference>
<dbReference type="PROSITE" id="PS50013">
    <property type="entry name" value="CHROMO_2"/>
    <property type="match status" value="1"/>
</dbReference>
<proteinExistence type="predicted"/>
<dbReference type="InterPro" id="IPR017984">
    <property type="entry name" value="Chromo_dom_subgr"/>
</dbReference>
<feature type="region of interest" description="Disordered" evidence="3">
    <location>
        <begin position="1"/>
        <end position="77"/>
    </location>
</feature>
<reference evidence="5 6" key="1">
    <citation type="submission" date="2024-01" db="EMBL/GenBank/DDBJ databases">
        <title>The complete chloroplast genome sequence of Lithospermum erythrorhizon: insights into the phylogenetic relationship among Boraginaceae species and the maternal lineages of purple gromwells.</title>
        <authorList>
            <person name="Okada T."/>
            <person name="Watanabe K."/>
        </authorList>
    </citation>
    <scope>NUCLEOTIDE SEQUENCE [LARGE SCALE GENOMIC DNA]</scope>
</reference>
<evidence type="ECO:0000256" key="3">
    <source>
        <dbReference type="SAM" id="MobiDB-lite"/>
    </source>
</evidence>
<dbReference type="Gene3D" id="2.40.50.40">
    <property type="match status" value="1"/>
</dbReference>
<dbReference type="GO" id="GO:0005634">
    <property type="term" value="C:nucleus"/>
    <property type="evidence" value="ECO:0007669"/>
    <property type="project" value="UniProtKB-SubCell"/>
</dbReference>
<dbReference type="Pfam" id="PF00385">
    <property type="entry name" value="Chromo"/>
    <property type="match status" value="1"/>
</dbReference>
<sequence>MKGSKRKKCVSSDGLIEQSPVSGDELDQTHQEEEEEEEEEEAAQVKENGDKNQEDYEEEEDENDEFDADEEPEKPKLADGYYEIEAVRKKRVRKGQVQYLIKWRGWPETENTWEPLRNLLSCSDFIDAFEDSLRTGKHRSKSKRKRKHVGANSQPKKKQQLQSTATTSYNVPVVKVKIINEPPPFPCLDAASIMDNIKSNVDCVNFVDSSKKLNGDSLGCVLSDHRDKKGKAGSDKDVGLVNEDNDVIGTVSTRTPTEGNDVPNRPLQSVQAVQPGRCTGAKRRKSGFVKRFKQEFVKDQIDVQTGDIDLRGSDLSYKDMTDDSKSSSTITEIIKPIGYSSSSLSSDNGEIFITFVAKRSDGKEVTVDNRTLRANYPLLLIQYYERNIRYVSQGC</sequence>
<feature type="region of interest" description="Disordered" evidence="3">
    <location>
        <begin position="135"/>
        <end position="166"/>
    </location>
</feature>
<organism evidence="5 6">
    <name type="scientific">Lithospermum erythrorhizon</name>
    <name type="common">Purple gromwell</name>
    <name type="synonym">Lithospermum officinale var. erythrorhizon</name>
    <dbReference type="NCBI Taxonomy" id="34254"/>
    <lineage>
        <taxon>Eukaryota</taxon>
        <taxon>Viridiplantae</taxon>
        <taxon>Streptophyta</taxon>
        <taxon>Embryophyta</taxon>
        <taxon>Tracheophyta</taxon>
        <taxon>Spermatophyta</taxon>
        <taxon>Magnoliopsida</taxon>
        <taxon>eudicotyledons</taxon>
        <taxon>Gunneridae</taxon>
        <taxon>Pentapetalae</taxon>
        <taxon>asterids</taxon>
        <taxon>lamiids</taxon>
        <taxon>Boraginales</taxon>
        <taxon>Boraginaceae</taxon>
        <taxon>Boraginoideae</taxon>
        <taxon>Lithospermeae</taxon>
        <taxon>Lithospermum</taxon>
    </lineage>
</organism>
<feature type="compositionally biased region" description="Acidic residues" evidence="3">
    <location>
        <begin position="32"/>
        <end position="42"/>
    </location>
</feature>
<dbReference type="SMART" id="SM00300">
    <property type="entry name" value="ChSh"/>
    <property type="match status" value="1"/>
</dbReference>
<dbReference type="SUPFAM" id="SSF54160">
    <property type="entry name" value="Chromo domain-like"/>
    <property type="match status" value="1"/>
</dbReference>
<dbReference type="InterPro" id="IPR023779">
    <property type="entry name" value="Chromodomain_CS"/>
</dbReference>
<dbReference type="Proteomes" id="UP001454036">
    <property type="component" value="Unassembled WGS sequence"/>
</dbReference>
<feature type="compositionally biased region" description="Acidic residues" evidence="3">
    <location>
        <begin position="55"/>
        <end position="72"/>
    </location>
</feature>
<dbReference type="InterPro" id="IPR000953">
    <property type="entry name" value="Chromo/chromo_shadow_dom"/>
</dbReference>
<evidence type="ECO:0000313" key="6">
    <source>
        <dbReference type="Proteomes" id="UP001454036"/>
    </source>
</evidence>
<dbReference type="PRINTS" id="PR00504">
    <property type="entry name" value="CHROMODOMAIN"/>
</dbReference>
<comment type="caution">
    <text evidence="5">The sequence shown here is derived from an EMBL/GenBank/DDBJ whole genome shotgun (WGS) entry which is preliminary data.</text>
</comment>
<evidence type="ECO:0000259" key="4">
    <source>
        <dbReference type="PROSITE" id="PS50013"/>
    </source>
</evidence>
<evidence type="ECO:0000256" key="2">
    <source>
        <dbReference type="ARBA" id="ARBA00023242"/>
    </source>
</evidence>
<feature type="compositionally biased region" description="Basic residues" evidence="3">
    <location>
        <begin position="135"/>
        <end position="159"/>
    </location>
</feature>
<dbReference type="InterPro" id="IPR023780">
    <property type="entry name" value="Chromo_domain"/>
</dbReference>
<evidence type="ECO:0000256" key="1">
    <source>
        <dbReference type="ARBA" id="ARBA00004123"/>
    </source>
</evidence>
<dbReference type="EMBL" id="BAABME010003024">
    <property type="protein sequence ID" value="GAA0157094.1"/>
    <property type="molecule type" value="Genomic_DNA"/>
</dbReference>
<keyword evidence="2" id="KW-0539">Nucleus</keyword>
<dbReference type="PANTHER" id="PTHR47240">
    <property type="entry name" value="CHROMO DOMAIN-CONTAINING PROTEIN LHP1"/>
    <property type="match status" value="1"/>
</dbReference>
<dbReference type="PROSITE" id="PS00598">
    <property type="entry name" value="CHROMO_1"/>
    <property type="match status" value="1"/>
</dbReference>
<comment type="subcellular location">
    <subcellularLocation>
        <location evidence="1">Nucleus</location>
    </subcellularLocation>
</comment>
<dbReference type="InterPro" id="IPR016197">
    <property type="entry name" value="Chromo-like_dom_sf"/>
</dbReference>
<protein>
    <recommendedName>
        <fullName evidence="4">Chromo domain-containing protein</fullName>
    </recommendedName>
</protein>
<evidence type="ECO:0000313" key="5">
    <source>
        <dbReference type="EMBL" id="GAA0157094.1"/>
    </source>
</evidence>
<dbReference type="PANTHER" id="PTHR47240:SF2">
    <property type="entry name" value="CHROMO DOMAIN-CONTAINING PROTEIN LHP1"/>
    <property type="match status" value="1"/>
</dbReference>
<feature type="domain" description="Chromo" evidence="4">
    <location>
        <begin position="82"/>
        <end position="141"/>
    </location>
</feature>
<feature type="compositionally biased region" description="Basic and acidic residues" evidence="3">
    <location>
        <begin position="43"/>
        <end position="54"/>
    </location>
</feature>
<dbReference type="InterPro" id="IPR008251">
    <property type="entry name" value="Chromo_shadow_dom"/>
</dbReference>